<keyword evidence="7 8" id="KW-0472">Membrane</keyword>
<proteinExistence type="predicted"/>
<dbReference type="PANTHER" id="PTHR32195">
    <property type="entry name" value="OS07G0662800 PROTEIN"/>
    <property type="match status" value="1"/>
</dbReference>
<keyword evidence="4" id="KW-0997">Cell inner membrane</keyword>
<evidence type="ECO:0000313" key="9">
    <source>
        <dbReference type="EMBL" id="OGY81676.1"/>
    </source>
</evidence>
<keyword evidence="3" id="KW-1003">Cell membrane</keyword>
<accession>A0A1G2AYT6</accession>
<evidence type="ECO:0000256" key="3">
    <source>
        <dbReference type="ARBA" id="ARBA00022475"/>
    </source>
</evidence>
<dbReference type="STRING" id="1798542.A3F54_01275"/>
<organism evidence="9 10">
    <name type="scientific">Candidatus Kerfeldbacteria bacterium RIFCSPHIGHO2_12_FULL_48_17</name>
    <dbReference type="NCBI Taxonomy" id="1798542"/>
    <lineage>
        <taxon>Bacteria</taxon>
        <taxon>Candidatus Kerfeldiibacteriota</taxon>
    </lineage>
</organism>
<feature type="transmembrane region" description="Helical" evidence="8">
    <location>
        <begin position="124"/>
        <end position="144"/>
    </location>
</feature>
<feature type="transmembrane region" description="Helical" evidence="8">
    <location>
        <begin position="84"/>
        <end position="104"/>
    </location>
</feature>
<evidence type="ECO:0000256" key="5">
    <source>
        <dbReference type="ARBA" id="ARBA00022692"/>
    </source>
</evidence>
<comment type="caution">
    <text evidence="9">The sequence shown here is derived from an EMBL/GenBank/DDBJ whole genome shotgun (WGS) entry which is preliminary data.</text>
</comment>
<dbReference type="InterPro" id="IPR018227">
    <property type="entry name" value="Amino_acid_transport_2"/>
</dbReference>
<keyword evidence="6 8" id="KW-1133">Transmembrane helix</keyword>
<evidence type="ECO:0000313" key="10">
    <source>
        <dbReference type="Proteomes" id="UP000176952"/>
    </source>
</evidence>
<feature type="transmembrane region" description="Helical" evidence="8">
    <location>
        <begin position="218"/>
        <end position="239"/>
    </location>
</feature>
<evidence type="ECO:0000256" key="1">
    <source>
        <dbReference type="ARBA" id="ARBA00004429"/>
    </source>
</evidence>
<evidence type="ECO:0000256" key="6">
    <source>
        <dbReference type="ARBA" id="ARBA00022989"/>
    </source>
</evidence>
<feature type="transmembrane region" description="Helical" evidence="8">
    <location>
        <begin position="151"/>
        <end position="171"/>
    </location>
</feature>
<evidence type="ECO:0000256" key="4">
    <source>
        <dbReference type="ARBA" id="ARBA00022519"/>
    </source>
</evidence>
<evidence type="ECO:0000256" key="7">
    <source>
        <dbReference type="ARBA" id="ARBA00023136"/>
    </source>
</evidence>
<protein>
    <recommendedName>
        <fullName evidence="11">Amino acid transporter transmembrane domain-containing protein</fullName>
    </recommendedName>
</protein>
<keyword evidence="5 8" id="KW-0812">Transmembrane</keyword>
<keyword evidence="2" id="KW-0813">Transport</keyword>
<dbReference type="GO" id="GO:0005886">
    <property type="term" value="C:plasma membrane"/>
    <property type="evidence" value="ECO:0007669"/>
    <property type="project" value="UniProtKB-SubCell"/>
</dbReference>
<sequence length="384" mass="41184">MSTQKQKNFNSAVALLVGTAVGAGIFGLPYAIQQAGFGIGIIELLVLGGILLLVNLAYGEIILRTPQKKQLIGYAELYLGKPGKYASLLALFLGIYGALIAYTIEVGTFLHALLAKNIGGTPMMYSLSFFTVMAIILFLGIKVVTGVEKIMVMLIFIVVAGILLLGIPHIDMSNFMGAHPEKAFIPFGVILFALAAGAAIPTMREVLDRDAKKLKKAIFVGSLIPFLLYLGFTVIVLGVTGPDTTESAVLGLGKYLGEYILFSGAIFGILAMTTSFVSLAFVLSDSYQRDLGLKKNTAKVFVLVLPLMMVLLKAFTFIQIIGIGGAILGGTEGIIVLMIHKRAKRLGKRQPEYSIQWPRLVSIGLVSIFILGIIYQIGAFTGLL</sequence>
<evidence type="ECO:0000256" key="8">
    <source>
        <dbReference type="SAM" id="Phobius"/>
    </source>
</evidence>
<gene>
    <name evidence="9" type="ORF">A3F54_01275</name>
</gene>
<evidence type="ECO:0008006" key="11">
    <source>
        <dbReference type="Google" id="ProtNLM"/>
    </source>
</evidence>
<dbReference type="AlphaFoldDB" id="A0A1G2AYT6"/>
<reference evidence="9 10" key="1">
    <citation type="journal article" date="2016" name="Nat. Commun.">
        <title>Thousands of microbial genomes shed light on interconnected biogeochemical processes in an aquifer system.</title>
        <authorList>
            <person name="Anantharaman K."/>
            <person name="Brown C.T."/>
            <person name="Hug L.A."/>
            <person name="Sharon I."/>
            <person name="Castelle C.J."/>
            <person name="Probst A.J."/>
            <person name="Thomas B.C."/>
            <person name="Singh A."/>
            <person name="Wilkins M.J."/>
            <person name="Karaoz U."/>
            <person name="Brodie E.L."/>
            <person name="Williams K.H."/>
            <person name="Hubbard S.S."/>
            <person name="Banfield J.F."/>
        </authorList>
    </citation>
    <scope>NUCLEOTIDE SEQUENCE [LARGE SCALE GENOMIC DNA]</scope>
</reference>
<dbReference type="EMBL" id="MHKD01000042">
    <property type="protein sequence ID" value="OGY81676.1"/>
    <property type="molecule type" value="Genomic_DNA"/>
</dbReference>
<name>A0A1G2AYT6_9BACT</name>
<feature type="transmembrane region" description="Helical" evidence="8">
    <location>
        <begin position="318"/>
        <end position="339"/>
    </location>
</feature>
<feature type="transmembrane region" description="Helical" evidence="8">
    <location>
        <begin position="38"/>
        <end position="63"/>
    </location>
</feature>
<feature type="transmembrane region" description="Helical" evidence="8">
    <location>
        <begin position="296"/>
        <end position="312"/>
    </location>
</feature>
<feature type="transmembrane region" description="Helical" evidence="8">
    <location>
        <begin position="360"/>
        <end position="378"/>
    </location>
</feature>
<dbReference type="PANTHER" id="PTHR32195:SF26">
    <property type="entry name" value="TRYPTOPHAN OR TYROSINE TRANSPORTER PROTEIN"/>
    <property type="match status" value="1"/>
</dbReference>
<dbReference type="Proteomes" id="UP000176952">
    <property type="component" value="Unassembled WGS sequence"/>
</dbReference>
<dbReference type="GO" id="GO:0003333">
    <property type="term" value="P:amino acid transmembrane transport"/>
    <property type="evidence" value="ECO:0007669"/>
    <property type="project" value="InterPro"/>
</dbReference>
<dbReference type="Gene3D" id="1.20.1740.10">
    <property type="entry name" value="Amino acid/polyamine transporter I"/>
    <property type="match status" value="1"/>
</dbReference>
<evidence type="ECO:0000256" key="2">
    <source>
        <dbReference type="ARBA" id="ARBA00022448"/>
    </source>
</evidence>
<feature type="transmembrane region" description="Helical" evidence="8">
    <location>
        <begin position="183"/>
        <end position="206"/>
    </location>
</feature>
<feature type="transmembrane region" description="Helical" evidence="8">
    <location>
        <begin position="12"/>
        <end position="32"/>
    </location>
</feature>
<feature type="transmembrane region" description="Helical" evidence="8">
    <location>
        <begin position="259"/>
        <end position="284"/>
    </location>
</feature>
<dbReference type="Pfam" id="PF03222">
    <property type="entry name" value="Trp_Tyr_perm"/>
    <property type="match status" value="1"/>
</dbReference>
<comment type="subcellular location">
    <subcellularLocation>
        <location evidence="1">Cell inner membrane</location>
        <topology evidence="1">Multi-pass membrane protein</topology>
    </subcellularLocation>
</comment>